<feature type="domain" description="Methylated-DNA-[protein]-cysteine S-methyltransferase DNA binding" evidence="9">
    <location>
        <begin position="91"/>
        <end position="170"/>
    </location>
</feature>
<dbReference type="Pfam" id="PF01035">
    <property type="entry name" value="DNA_binding_1"/>
    <property type="match status" value="1"/>
</dbReference>
<dbReference type="InterPro" id="IPR014048">
    <property type="entry name" value="MethylDNA_cys_MeTrfase_DNA-bd"/>
</dbReference>
<reference evidence="10" key="1">
    <citation type="journal article" date="2014" name="Int. J. Syst. Evol. Microbiol.">
        <title>Complete genome sequence of Corynebacterium casei LMG S-19264T (=DSM 44701T), isolated from a smear-ripened cheese.</title>
        <authorList>
            <consortium name="US DOE Joint Genome Institute (JGI-PGF)"/>
            <person name="Walter F."/>
            <person name="Albersmeier A."/>
            <person name="Kalinowski J."/>
            <person name="Ruckert C."/>
        </authorList>
    </citation>
    <scope>NUCLEOTIDE SEQUENCE</scope>
    <source>
        <strain evidence="10">KCTC 42651</strain>
    </source>
</reference>
<dbReference type="SUPFAM" id="SSF53155">
    <property type="entry name" value="Methylated DNA-protein cysteine methyltransferase domain"/>
    <property type="match status" value="1"/>
</dbReference>
<evidence type="ECO:0000256" key="6">
    <source>
        <dbReference type="ARBA" id="ARBA00023204"/>
    </source>
</evidence>
<organism evidence="10 11">
    <name type="scientific">Thalassobaculum fulvum</name>
    <dbReference type="NCBI Taxonomy" id="1633335"/>
    <lineage>
        <taxon>Bacteria</taxon>
        <taxon>Pseudomonadati</taxon>
        <taxon>Pseudomonadota</taxon>
        <taxon>Alphaproteobacteria</taxon>
        <taxon>Rhodospirillales</taxon>
        <taxon>Thalassobaculaceae</taxon>
        <taxon>Thalassobaculum</taxon>
    </lineage>
</organism>
<dbReference type="GO" id="GO:0003908">
    <property type="term" value="F:methylated-DNA-[protein]-cysteine S-methyltransferase activity"/>
    <property type="evidence" value="ECO:0007669"/>
    <property type="project" value="UniProtKB-UniRule"/>
</dbReference>
<dbReference type="GO" id="GO:0006307">
    <property type="term" value="P:DNA alkylation repair"/>
    <property type="evidence" value="ECO:0007669"/>
    <property type="project" value="UniProtKB-UniRule"/>
</dbReference>
<dbReference type="EMBL" id="BMZS01000004">
    <property type="protein sequence ID" value="GHD49304.1"/>
    <property type="molecule type" value="Genomic_DNA"/>
</dbReference>
<proteinExistence type="inferred from homology"/>
<dbReference type="InterPro" id="IPR001497">
    <property type="entry name" value="MethylDNA_cys_MeTrfase_AS"/>
</dbReference>
<dbReference type="Proteomes" id="UP000630353">
    <property type="component" value="Unassembled WGS sequence"/>
</dbReference>
<evidence type="ECO:0000313" key="11">
    <source>
        <dbReference type="Proteomes" id="UP000630353"/>
    </source>
</evidence>
<evidence type="ECO:0000256" key="4">
    <source>
        <dbReference type="ARBA" id="ARBA00022679"/>
    </source>
</evidence>
<dbReference type="InterPro" id="IPR036631">
    <property type="entry name" value="MGMT_N_sf"/>
</dbReference>
<comment type="similarity">
    <text evidence="8">Belongs to the MGMT family.</text>
</comment>
<dbReference type="AlphaFoldDB" id="A0A918XSB2"/>
<name>A0A918XSB2_9PROT</name>
<dbReference type="NCBIfam" id="TIGR00589">
    <property type="entry name" value="ogt"/>
    <property type="match status" value="1"/>
</dbReference>
<dbReference type="InterPro" id="IPR023546">
    <property type="entry name" value="MGMT"/>
</dbReference>
<dbReference type="InterPro" id="IPR036388">
    <property type="entry name" value="WH-like_DNA-bd_sf"/>
</dbReference>
<dbReference type="HAMAP" id="MF_00772">
    <property type="entry name" value="OGT"/>
    <property type="match status" value="1"/>
</dbReference>
<comment type="function">
    <text evidence="8">Involved in the cellular defense against the biological effects of O6-methylguanine (O6-MeG) and O4-methylthymine (O4-MeT) in DNA. Repairs the methylated nucleobase in DNA by stoichiometrically transferring the methyl group to a cysteine residue in the enzyme. This is a suicide reaction: the enzyme is irreversibly inactivated.</text>
</comment>
<evidence type="ECO:0000313" key="10">
    <source>
        <dbReference type="EMBL" id="GHD49304.1"/>
    </source>
</evidence>
<evidence type="ECO:0000256" key="1">
    <source>
        <dbReference type="ARBA" id="ARBA00001286"/>
    </source>
</evidence>
<evidence type="ECO:0000256" key="7">
    <source>
        <dbReference type="ARBA" id="ARBA00049348"/>
    </source>
</evidence>
<dbReference type="PANTHER" id="PTHR10815">
    <property type="entry name" value="METHYLATED-DNA--PROTEIN-CYSTEINE METHYLTRANSFERASE"/>
    <property type="match status" value="1"/>
</dbReference>
<accession>A0A918XSB2</accession>
<keyword evidence="4 8" id="KW-0808">Transferase</keyword>
<dbReference type="FunFam" id="1.10.10.10:FF:000337">
    <property type="entry name" value="Methylated-DNA--protein-cysteine methyltransferase"/>
    <property type="match status" value="1"/>
</dbReference>
<comment type="catalytic activity">
    <reaction evidence="1 8">
        <text>a 4-O-methyl-thymidine in DNA + L-cysteinyl-[protein] = a thymidine in DNA + S-methyl-L-cysteinyl-[protein]</text>
        <dbReference type="Rhea" id="RHEA:53428"/>
        <dbReference type="Rhea" id="RHEA-COMP:10131"/>
        <dbReference type="Rhea" id="RHEA-COMP:10132"/>
        <dbReference type="Rhea" id="RHEA-COMP:13555"/>
        <dbReference type="Rhea" id="RHEA-COMP:13556"/>
        <dbReference type="ChEBI" id="CHEBI:29950"/>
        <dbReference type="ChEBI" id="CHEBI:82612"/>
        <dbReference type="ChEBI" id="CHEBI:137386"/>
        <dbReference type="ChEBI" id="CHEBI:137387"/>
        <dbReference type="EC" id="2.1.1.63"/>
    </reaction>
</comment>
<keyword evidence="11" id="KW-1185">Reference proteome</keyword>
<comment type="caution">
    <text evidence="10">The sequence shown here is derived from an EMBL/GenBank/DDBJ whole genome shotgun (WGS) entry which is preliminary data.</text>
</comment>
<keyword evidence="5 8" id="KW-0227">DNA damage</keyword>
<protein>
    <recommendedName>
        <fullName evidence="8">Methylated-DNA--protein-cysteine methyltransferase</fullName>
        <ecNumber evidence="8">2.1.1.63</ecNumber>
    </recommendedName>
    <alternativeName>
        <fullName evidence="8">6-O-methylguanine-DNA methyltransferase</fullName>
        <shortName evidence="8">MGMT</shortName>
    </alternativeName>
    <alternativeName>
        <fullName evidence="8">O-6-methylguanine-DNA-alkyltransferase</fullName>
    </alternativeName>
</protein>
<comment type="miscellaneous">
    <text evidence="8">This enzyme catalyzes only one turnover and therefore is not strictly catalytic. According to one definition, an enzyme is a biocatalyst that acts repeatedly and over many reaction cycles.</text>
</comment>
<comment type="catalytic activity">
    <reaction evidence="7 8">
        <text>a 6-O-methyl-2'-deoxyguanosine in DNA + L-cysteinyl-[protein] = S-methyl-L-cysteinyl-[protein] + a 2'-deoxyguanosine in DNA</text>
        <dbReference type="Rhea" id="RHEA:24000"/>
        <dbReference type="Rhea" id="RHEA-COMP:10131"/>
        <dbReference type="Rhea" id="RHEA-COMP:10132"/>
        <dbReference type="Rhea" id="RHEA-COMP:11367"/>
        <dbReference type="Rhea" id="RHEA-COMP:11368"/>
        <dbReference type="ChEBI" id="CHEBI:29950"/>
        <dbReference type="ChEBI" id="CHEBI:82612"/>
        <dbReference type="ChEBI" id="CHEBI:85445"/>
        <dbReference type="ChEBI" id="CHEBI:85448"/>
        <dbReference type="EC" id="2.1.1.63"/>
    </reaction>
</comment>
<dbReference type="RefSeq" id="WP_189989202.1">
    <property type="nucleotide sequence ID" value="NZ_BMZS01000004.1"/>
</dbReference>
<dbReference type="NCBIfam" id="NF007626">
    <property type="entry name" value="PRK10286.1"/>
    <property type="match status" value="1"/>
</dbReference>
<keyword evidence="6 8" id="KW-0234">DNA repair</keyword>
<dbReference type="SUPFAM" id="SSF46767">
    <property type="entry name" value="Methylated DNA-protein cysteine methyltransferase, C-terminal domain"/>
    <property type="match status" value="1"/>
</dbReference>
<evidence type="ECO:0000256" key="2">
    <source>
        <dbReference type="ARBA" id="ARBA00022490"/>
    </source>
</evidence>
<feature type="active site" description="Nucleophile; methyl group acceptor" evidence="8">
    <location>
        <position position="141"/>
    </location>
</feature>
<evidence type="ECO:0000256" key="8">
    <source>
        <dbReference type="HAMAP-Rule" id="MF_00772"/>
    </source>
</evidence>
<comment type="subcellular location">
    <subcellularLocation>
        <location evidence="8">Cytoplasm</location>
    </subcellularLocation>
</comment>
<dbReference type="GO" id="GO:0032259">
    <property type="term" value="P:methylation"/>
    <property type="evidence" value="ECO:0007669"/>
    <property type="project" value="UniProtKB-KW"/>
</dbReference>
<reference evidence="10" key="2">
    <citation type="submission" date="2020-09" db="EMBL/GenBank/DDBJ databases">
        <authorList>
            <person name="Sun Q."/>
            <person name="Kim S."/>
        </authorList>
    </citation>
    <scope>NUCLEOTIDE SEQUENCE</scope>
    <source>
        <strain evidence="10">KCTC 42651</strain>
    </source>
</reference>
<dbReference type="InterPro" id="IPR036217">
    <property type="entry name" value="MethylDNA_cys_MeTrfase_DNAb"/>
</dbReference>
<gene>
    <name evidence="10" type="primary">ogt</name>
    <name evidence="10" type="ORF">GCM10017083_21430</name>
</gene>
<dbReference type="Gene3D" id="1.10.10.10">
    <property type="entry name" value="Winged helix-like DNA-binding domain superfamily/Winged helix DNA-binding domain"/>
    <property type="match status" value="1"/>
</dbReference>
<sequence length="173" mass="18600">MPSLDFLVDRLPTPIGELVVVADRDGRLRAVDWTDHEDRMLALLRTQYRGREISLTPAHDPAGLSQACAAYFAGDLHAIDDLPAETGGTGFQRSVWQALRGIPCGTTINYRELAARAGRPAAVRAAGHANGSNPISIVVPCHRVIGANGSLTGYGGGIERKRWLLRHEGVAID</sequence>
<dbReference type="CDD" id="cd06445">
    <property type="entry name" value="ATase"/>
    <property type="match status" value="1"/>
</dbReference>
<evidence type="ECO:0000256" key="3">
    <source>
        <dbReference type="ARBA" id="ARBA00022603"/>
    </source>
</evidence>
<dbReference type="EC" id="2.1.1.63" evidence="8"/>
<evidence type="ECO:0000256" key="5">
    <source>
        <dbReference type="ARBA" id="ARBA00022763"/>
    </source>
</evidence>
<keyword evidence="3 8" id="KW-0489">Methyltransferase</keyword>
<evidence type="ECO:0000259" key="9">
    <source>
        <dbReference type="Pfam" id="PF01035"/>
    </source>
</evidence>
<dbReference type="PROSITE" id="PS00374">
    <property type="entry name" value="MGMT"/>
    <property type="match status" value="1"/>
</dbReference>
<dbReference type="GO" id="GO:0005737">
    <property type="term" value="C:cytoplasm"/>
    <property type="evidence" value="ECO:0007669"/>
    <property type="project" value="UniProtKB-SubCell"/>
</dbReference>
<dbReference type="PANTHER" id="PTHR10815:SF5">
    <property type="entry name" value="METHYLATED-DNA--PROTEIN-CYSTEINE METHYLTRANSFERASE"/>
    <property type="match status" value="1"/>
</dbReference>
<keyword evidence="2 8" id="KW-0963">Cytoplasm</keyword>